<protein>
    <submittedName>
        <fullName evidence="1">Uncharacterized protein</fullName>
    </submittedName>
</protein>
<accession>A0A7V8JTA8</accession>
<reference evidence="2" key="1">
    <citation type="journal article" date="2020" name="MBio">
        <title>Horizontal gene transfer to a defensive symbiont with a reduced genome amongst a multipartite beetle microbiome.</title>
        <authorList>
            <person name="Waterworth S.C."/>
            <person name="Florez L.V."/>
            <person name="Rees E.R."/>
            <person name="Hertweck C."/>
            <person name="Kaltenpoth M."/>
            <person name="Kwan J.C."/>
        </authorList>
    </citation>
    <scope>NUCLEOTIDE SEQUENCE [LARGE SCALE GENOMIC DNA]</scope>
</reference>
<organism evidence="1 2">
    <name type="scientific">Herbaspirillum frisingense</name>
    <dbReference type="NCBI Taxonomy" id="92645"/>
    <lineage>
        <taxon>Bacteria</taxon>
        <taxon>Pseudomonadati</taxon>
        <taxon>Pseudomonadota</taxon>
        <taxon>Betaproteobacteria</taxon>
        <taxon>Burkholderiales</taxon>
        <taxon>Oxalobacteraceae</taxon>
        <taxon>Herbaspirillum</taxon>
    </lineage>
</organism>
<dbReference type="Proteomes" id="UP000462435">
    <property type="component" value="Unassembled WGS sequence"/>
</dbReference>
<name>A0A7V8JTA8_9BURK</name>
<proteinExistence type="predicted"/>
<evidence type="ECO:0000313" key="2">
    <source>
        <dbReference type="Proteomes" id="UP000462435"/>
    </source>
</evidence>
<dbReference type="AlphaFoldDB" id="A0A7V8JTA8"/>
<evidence type="ECO:0000313" key="1">
    <source>
        <dbReference type="EMBL" id="KAF1041368.1"/>
    </source>
</evidence>
<sequence>MQLALASGAAVIALVIEHDEDADTQMPVLSRTLFLLVVDMWICWW</sequence>
<dbReference type="EMBL" id="WNDX01000125">
    <property type="protein sequence ID" value="KAF1041368.1"/>
    <property type="molecule type" value="Genomic_DNA"/>
</dbReference>
<comment type="caution">
    <text evidence="1">The sequence shown here is derived from an EMBL/GenBank/DDBJ whole genome shotgun (WGS) entry which is preliminary data.</text>
</comment>
<gene>
    <name evidence="1" type="ORF">GAK35_03359</name>
</gene>